<keyword evidence="1" id="KW-0812">Transmembrane</keyword>
<evidence type="ECO:0000313" key="2">
    <source>
        <dbReference type="EMBL" id="KAJ4967531.1"/>
    </source>
</evidence>
<proteinExistence type="predicted"/>
<reference evidence="2" key="1">
    <citation type="journal article" date="2023" name="Plant J.">
        <title>The genome of the king protea, Protea cynaroides.</title>
        <authorList>
            <person name="Chang J."/>
            <person name="Duong T.A."/>
            <person name="Schoeman C."/>
            <person name="Ma X."/>
            <person name="Roodt D."/>
            <person name="Barker N."/>
            <person name="Li Z."/>
            <person name="Van de Peer Y."/>
            <person name="Mizrachi E."/>
        </authorList>
    </citation>
    <scope>NUCLEOTIDE SEQUENCE</scope>
    <source>
        <tissue evidence="2">Young leaves</tissue>
    </source>
</reference>
<keyword evidence="1" id="KW-0472">Membrane</keyword>
<feature type="transmembrane region" description="Helical" evidence="1">
    <location>
        <begin position="204"/>
        <end position="223"/>
    </location>
</feature>
<accession>A0A9Q0KBX5</accession>
<keyword evidence="3" id="KW-1185">Reference proteome</keyword>
<sequence length="225" mass="26065">MAEVSYKEAPSMYNRNELGQYERMMMQINELTMLNQPTPEKLHAQVDSFLFDPSLINNYYLFPEVTTTVMKYYDNNQVAAGIGCFHAGGGAELPTEMIIHQEIDGYELYQWVKETMKIIWLKNRNSNTAPSSSTENCGVRYQVENIVNYQLEKQAKPSSKLYMQLTFNVSVSGNHSRIAPRFYDNQMNNVVNNKTESVTQGNLLLIYTEAWVMILYTVLYFSFYI</sequence>
<evidence type="ECO:0000256" key="1">
    <source>
        <dbReference type="SAM" id="Phobius"/>
    </source>
</evidence>
<evidence type="ECO:0000313" key="3">
    <source>
        <dbReference type="Proteomes" id="UP001141806"/>
    </source>
</evidence>
<organism evidence="2 3">
    <name type="scientific">Protea cynaroides</name>
    <dbReference type="NCBI Taxonomy" id="273540"/>
    <lineage>
        <taxon>Eukaryota</taxon>
        <taxon>Viridiplantae</taxon>
        <taxon>Streptophyta</taxon>
        <taxon>Embryophyta</taxon>
        <taxon>Tracheophyta</taxon>
        <taxon>Spermatophyta</taxon>
        <taxon>Magnoliopsida</taxon>
        <taxon>Proteales</taxon>
        <taxon>Proteaceae</taxon>
        <taxon>Protea</taxon>
    </lineage>
</organism>
<dbReference type="Proteomes" id="UP001141806">
    <property type="component" value="Unassembled WGS sequence"/>
</dbReference>
<protein>
    <submittedName>
        <fullName evidence="2">Uncharacterized protein</fullName>
    </submittedName>
</protein>
<keyword evidence="1" id="KW-1133">Transmembrane helix</keyword>
<dbReference type="AlphaFoldDB" id="A0A9Q0KBX5"/>
<gene>
    <name evidence="2" type="ORF">NE237_019380</name>
</gene>
<dbReference type="EMBL" id="JAMYWD010000007">
    <property type="protein sequence ID" value="KAJ4967531.1"/>
    <property type="molecule type" value="Genomic_DNA"/>
</dbReference>
<comment type="caution">
    <text evidence="2">The sequence shown here is derived from an EMBL/GenBank/DDBJ whole genome shotgun (WGS) entry which is preliminary data.</text>
</comment>
<name>A0A9Q0KBX5_9MAGN</name>